<keyword evidence="1" id="KW-1133">Transmembrane helix</keyword>
<evidence type="ECO:0000313" key="2">
    <source>
        <dbReference type="EMBL" id="GGI19304.1"/>
    </source>
</evidence>
<reference evidence="3" key="1">
    <citation type="journal article" date="2019" name="Int. J. Syst. Evol. Microbiol.">
        <title>The Global Catalogue of Microorganisms (GCM) 10K type strain sequencing project: providing services to taxonomists for standard genome sequencing and annotation.</title>
        <authorList>
            <consortium name="The Broad Institute Genomics Platform"/>
            <consortium name="The Broad Institute Genome Sequencing Center for Infectious Disease"/>
            <person name="Wu L."/>
            <person name="Ma J."/>
        </authorList>
    </citation>
    <scope>NUCLEOTIDE SEQUENCE [LARGE SCALE GENOMIC DNA]</scope>
    <source>
        <strain evidence="3">CCM 2767</strain>
    </source>
</reference>
<feature type="transmembrane region" description="Helical" evidence="1">
    <location>
        <begin position="168"/>
        <end position="187"/>
    </location>
</feature>
<keyword evidence="3" id="KW-1185">Reference proteome</keyword>
<keyword evidence="1" id="KW-0472">Membrane</keyword>
<dbReference type="Proteomes" id="UP000642180">
    <property type="component" value="Unassembled WGS sequence"/>
</dbReference>
<protein>
    <submittedName>
        <fullName evidence="2">Membrane protein</fullName>
    </submittedName>
</protein>
<gene>
    <name evidence="2" type="ORF">GCM10008066_18410</name>
</gene>
<sequence>MESTASSPQAHLPNQRRAWWLRQLYQWHWISAAISLLCMLIFSATGITLNNAEHIEARPEIKMRTAQLPEKLTGLLASWDNPDKGKNPALPVVVSDWLKQNLSADVRQRDVDWSPDEIYISMPRPGGDSWLRIDRESGEVEYETTTRGWISYLNDLHKGRHTGLAWRWLIDFFAGACLLFALTGLFILKMHAANRPSTWPLVGIGVVLPIVLAMLFIH</sequence>
<evidence type="ECO:0000256" key="1">
    <source>
        <dbReference type="SAM" id="Phobius"/>
    </source>
</evidence>
<comment type="caution">
    <text evidence="2">The sequence shown here is derived from an EMBL/GenBank/DDBJ whole genome shotgun (WGS) entry which is preliminary data.</text>
</comment>
<dbReference type="AlphaFoldDB" id="A0A8J3AYB2"/>
<keyword evidence="1" id="KW-0812">Transmembrane</keyword>
<organism evidence="2 3">
    <name type="scientific">Oxalicibacterium faecigallinarum</name>
    <dbReference type="NCBI Taxonomy" id="573741"/>
    <lineage>
        <taxon>Bacteria</taxon>
        <taxon>Pseudomonadati</taxon>
        <taxon>Pseudomonadota</taxon>
        <taxon>Betaproteobacteria</taxon>
        <taxon>Burkholderiales</taxon>
        <taxon>Oxalobacteraceae</taxon>
        <taxon>Oxalicibacterium</taxon>
    </lineage>
</organism>
<dbReference type="RefSeq" id="WP_188380933.1">
    <property type="nucleotide sequence ID" value="NZ_BMDI01000001.1"/>
</dbReference>
<feature type="transmembrane region" description="Helical" evidence="1">
    <location>
        <begin position="27"/>
        <end position="49"/>
    </location>
</feature>
<dbReference type="InterPro" id="IPR032307">
    <property type="entry name" value="PepSY_TM-like_2"/>
</dbReference>
<dbReference type="EMBL" id="BMDI01000001">
    <property type="protein sequence ID" value="GGI19304.1"/>
    <property type="molecule type" value="Genomic_DNA"/>
</dbReference>
<accession>A0A8J3AYB2</accession>
<name>A0A8J3AYB2_9BURK</name>
<feature type="transmembrane region" description="Helical" evidence="1">
    <location>
        <begin position="199"/>
        <end position="217"/>
    </location>
</feature>
<dbReference type="PANTHER" id="PTHR40115">
    <property type="entry name" value="INNER MEMBRANE PROTEIN WITH PEPSY TM HELIX"/>
    <property type="match status" value="1"/>
</dbReference>
<dbReference type="PANTHER" id="PTHR40115:SF1">
    <property type="entry name" value="INNER MEMBRANE PROTEIN WITH PEPSY TM HELIX"/>
    <property type="match status" value="1"/>
</dbReference>
<dbReference type="Pfam" id="PF16357">
    <property type="entry name" value="PepSY_TM_like_2"/>
    <property type="match status" value="1"/>
</dbReference>
<proteinExistence type="predicted"/>
<evidence type="ECO:0000313" key="3">
    <source>
        <dbReference type="Proteomes" id="UP000642180"/>
    </source>
</evidence>